<dbReference type="Proteomes" id="UP001215280">
    <property type="component" value="Unassembled WGS sequence"/>
</dbReference>
<feature type="compositionally biased region" description="Basic and acidic residues" evidence="1">
    <location>
        <begin position="80"/>
        <end position="99"/>
    </location>
</feature>
<dbReference type="AlphaFoldDB" id="A0AAD7IHV8"/>
<accession>A0AAD7IHV8</accession>
<evidence type="ECO:0000256" key="1">
    <source>
        <dbReference type="SAM" id="MobiDB-lite"/>
    </source>
</evidence>
<name>A0AAD7IHV8_9AGAR</name>
<evidence type="ECO:0000313" key="3">
    <source>
        <dbReference type="Proteomes" id="UP001215280"/>
    </source>
</evidence>
<sequence length="122" mass="13835">MYCNLNIMLASGPIFTLKPIAELALSTSFFTTVAAVVVAAREDQTPDMDVMGDVREGQKVDGTQQQARMTDRWSLQRPKNTKDTGKIVAKEYPSKDSDIHYGVMQRQRPEKQFTPEPEQHFE</sequence>
<gene>
    <name evidence="2" type="ORF">DFH07DRAFT_777413</name>
</gene>
<organism evidence="2 3">
    <name type="scientific">Mycena maculata</name>
    <dbReference type="NCBI Taxonomy" id="230809"/>
    <lineage>
        <taxon>Eukaryota</taxon>
        <taxon>Fungi</taxon>
        <taxon>Dikarya</taxon>
        <taxon>Basidiomycota</taxon>
        <taxon>Agaricomycotina</taxon>
        <taxon>Agaricomycetes</taxon>
        <taxon>Agaricomycetidae</taxon>
        <taxon>Agaricales</taxon>
        <taxon>Marasmiineae</taxon>
        <taxon>Mycenaceae</taxon>
        <taxon>Mycena</taxon>
    </lineage>
</organism>
<feature type="region of interest" description="Disordered" evidence="1">
    <location>
        <begin position="48"/>
        <end position="122"/>
    </location>
</feature>
<dbReference type="EMBL" id="JARJLG010000112">
    <property type="protein sequence ID" value="KAJ7743499.1"/>
    <property type="molecule type" value="Genomic_DNA"/>
</dbReference>
<reference evidence="2" key="1">
    <citation type="submission" date="2023-03" db="EMBL/GenBank/DDBJ databases">
        <title>Massive genome expansion in bonnet fungi (Mycena s.s.) driven by repeated elements and novel gene families across ecological guilds.</title>
        <authorList>
            <consortium name="Lawrence Berkeley National Laboratory"/>
            <person name="Harder C.B."/>
            <person name="Miyauchi S."/>
            <person name="Viragh M."/>
            <person name="Kuo A."/>
            <person name="Thoen E."/>
            <person name="Andreopoulos B."/>
            <person name="Lu D."/>
            <person name="Skrede I."/>
            <person name="Drula E."/>
            <person name="Henrissat B."/>
            <person name="Morin E."/>
            <person name="Kohler A."/>
            <person name="Barry K."/>
            <person name="LaButti K."/>
            <person name="Morin E."/>
            <person name="Salamov A."/>
            <person name="Lipzen A."/>
            <person name="Mereny Z."/>
            <person name="Hegedus B."/>
            <person name="Baldrian P."/>
            <person name="Stursova M."/>
            <person name="Weitz H."/>
            <person name="Taylor A."/>
            <person name="Grigoriev I.V."/>
            <person name="Nagy L.G."/>
            <person name="Martin F."/>
            <person name="Kauserud H."/>
        </authorList>
    </citation>
    <scope>NUCLEOTIDE SEQUENCE</scope>
    <source>
        <strain evidence="2">CBHHK188m</strain>
    </source>
</reference>
<keyword evidence="3" id="KW-1185">Reference proteome</keyword>
<proteinExistence type="predicted"/>
<protein>
    <submittedName>
        <fullName evidence="2">Uncharacterized protein</fullName>
    </submittedName>
</protein>
<comment type="caution">
    <text evidence="2">The sequence shown here is derived from an EMBL/GenBank/DDBJ whole genome shotgun (WGS) entry which is preliminary data.</text>
</comment>
<feature type="compositionally biased region" description="Basic and acidic residues" evidence="1">
    <location>
        <begin position="107"/>
        <end position="122"/>
    </location>
</feature>
<evidence type="ECO:0000313" key="2">
    <source>
        <dbReference type="EMBL" id="KAJ7743499.1"/>
    </source>
</evidence>